<dbReference type="Proteomes" id="UP000198615">
    <property type="component" value="Unassembled WGS sequence"/>
</dbReference>
<organism evidence="5 6">
    <name type="scientific">Thalassobaculum litoreum DSM 18839</name>
    <dbReference type="NCBI Taxonomy" id="1123362"/>
    <lineage>
        <taxon>Bacteria</taxon>
        <taxon>Pseudomonadati</taxon>
        <taxon>Pseudomonadota</taxon>
        <taxon>Alphaproteobacteria</taxon>
        <taxon>Rhodospirillales</taxon>
        <taxon>Thalassobaculaceae</taxon>
        <taxon>Thalassobaculum</taxon>
    </lineage>
</organism>
<comment type="similarity">
    <text evidence="1">Belongs to the gamma-glutamyltransferase family.</text>
</comment>
<dbReference type="RefSeq" id="WP_093148806.1">
    <property type="nucleotide sequence ID" value="NZ_FNBW01000003.1"/>
</dbReference>
<dbReference type="InterPro" id="IPR051792">
    <property type="entry name" value="GGT_bact"/>
</dbReference>
<comment type="caution">
    <text evidence="5">The sequence shown here is derived from an EMBL/GenBank/DDBJ whole genome shotgun (WGS) entry which is preliminary data.</text>
</comment>
<dbReference type="Gene3D" id="1.10.246.130">
    <property type="match status" value="1"/>
</dbReference>
<dbReference type="OrthoDB" id="9781342at2"/>
<evidence type="ECO:0000313" key="5">
    <source>
        <dbReference type="EMBL" id="SDF39056.1"/>
    </source>
</evidence>
<dbReference type="InterPro" id="IPR043137">
    <property type="entry name" value="GGT_ssub_C"/>
</dbReference>
<keyword evidence="3 5" id="KW-0378">Hydrolase</keyword>
<evidence type="ECO:0000256" key="2">
    <source>
        <dbReference type="ARBA" id="ARBA00022679"/>
    </source>
</evidence>
<accession>A0A8G2BFH1</accession>
<dbReference type="PANTHER" id="PTHR43199">
    <property type="entry name" value="GLUTATHIONE HYDROLASE"/>
    <property type="match status" value="1"/>
</dbReference>
<evidence type="ECO:0000256" key="3">
    <source>
        <dbReference type="ARBA" id="ARBA00022801"/>
    </source>
</evidence>
<dbReference type="InterPro" id="IPR029055">
    <property type="entry name" value="Ntn_hydrolases_N"/>
</dbReference>
<dbReference type="SUPFAM" id="SSF56235">
    <property type="entry name" value="N-terminal nucleophile aminohydrolases (Ntn hydrolases)"/>
    <property type="match status" value="1"/>
</dbReference>
<reference evidence="5 6" key="1">
    <citation type="submission" date="2016-10" db="EMBL/GenBank/DDBJ databases">
        <authorList>
            <person name="Varghese N."/>
            <person name="Submissions S."/>
        </authorList>
    </citation>
    <scope>NUCLEOTIDE SEQUENCE [LARGE SCALE GENOMIC DNA]</scope>
    <source>
        <strain evidence="5 6">DSM 18839</strain>
    </source>
</reference>
<dbReference type="PRINTS" id="PR01210">
    <property type="entry name" value="GGTRANSPTASE"/>
</dbReference>
<dbReference type="GO" id="GO:0016740">
    <property type="term" value="F:transferase activity"/>
    <property type="evidence" value="ECO:0007669"/>
    <property type="project" value="UniProtKB-KW"/>
</dbReference>
<name>A0A8G2BFH1_9PROT</name>
<protein>
    <submittedName>
        <fullName evidence="5">Gamma-glutamyltranspeptidase / glutathione hydrolase</fullName>
    </submittedName>
</protein>
<dbReference type="PANTHER" id="PTHR43199:SF1">
    <property type="entry name" value="GLUTATHIONE HYDROLASE PROENZYME"/>
    <property type="match status" value="1"/>
</dbReference>
<keyword evidence="6" id="KW-1185">Reference proteome</keyword>
<gene>
    <name evidence="5" type="ORF">SAMN05660686_01126</name>
</gene>
<dbReference type="Gene3D" id="3.60.20.40">
    <property type="match status" value="1"/>
</dbReference>
<dbReference type="GO" id="GO:0016787">
    <property type="term" value="F:hydrolase activity"/>
    <property type="evidence" value="ECO:0007669"/>
    <property type="project" value="UniProtKB-KW"/>
</dbReference>
<proteinExistence type="inferred from homology"/>
<evidence type="ECO:0000256" key="4">
    <source>
        <dbReference type="ARBA" id="ARBA00023145"/>
    </source>
</evidence>
<dbReference type="InterPro" id="IPR043138">
    <property type="entry name" value="GGT_lsub"/>
</dbReference>
<dbReference type="EMBL" id="FNBW01000003">
    <property type="protein sequence ID" value="SDF39056.1"/>
    <property type="molecule type" value="Genomic_DNA"/>
</dbReference>
<sequence length="514" mass="53719">MPDGFDPNADWVGYERAPMKLGAVACGNPDAAEAGVEILERGGNAIDAVIATAFAMGVVEPLDSGLGAGGFMTVHHARTKTTTTFDFMGTAPVNAKYELFQSVNPLGDYTILVKDKANEIGHRSVAVPGAAAGLCRALDTFGRMPLKSVMAPAIRLAYDGFDVAPKAALRMSRSKDMLSYMPATAAMLLKPDGGLFQAGDRMDMSDYGASLELIADEGPRALYEGELGAKIVAEMEAHGGFLTADDLASYHVVRRPAAGGQYRGRRIATMGPPSTGFMVAKGLAALDAAGVPEDAHGRTKALAEAMLAMFNARRRGLGDPAFVPSPIAPGGESTETTSLCAMDAIGNAACITFSNNNHSAVVVPGTGILLNNQMRLFHAWEGSANSVVGGKRPASSMMPTLLFEGNRAAMAIGASGATRIVTALMQILFHHLGRDIPLEKAVREARVHAEEDSMMCDPDIADTARAVAGELGLTLSVNPVRDPMMAVCQTISVDADGMAVAVGDPRARAQGRVV</sequence>
<evidence type="ECO:0000256" key="1">
    <source>
        <dbReference type="ARBA" id="ARBA00009381"/>
    </source>
</evidence>
<dbReference type="Pfam" id="PF01019">
    <property type="entry name" value="G_glu_transpept"/>
    <property type="match status" value="2"/>
</dbReference>
<keyword evidence="2" id="KW-0808">Transferase</keyword>
<evidence type="ECO:0000313" key="6">
    <source>
        <dbReference type="Proteomes" id="UP000198615"/>
    </source>
</evidence>
<dbReference type="AlphaFoldDB" id="A0A8G2BFH1"/>
<keyword evidence="4" id="KW-0865">Zymogen</keyword>